<dbReference type="InterPro" id="IPR022998">
    <property type="entry name" value="ThiamineP_synth_TenI"/>
</dbReference>
<evidence type="ECO:0000256" key="2">
    <source>
        <dbReference type="ARBA" id="ARBA00022977"/>
    </source>
</evidence>
<evidence type="ECO:0000259" key="3">
    <source>
        <dbReference type="Pfam" id="PF02581"/>
    </source>
</evidence>
<dbReference type="Pfam" id="PF02581">
    <property type="entry name" value="TMP-TENI"/>
    <property type="match status" value="1"/>
</dbReference>
<comment type="pathway">
    <text evidence="1">Cofactor biosynthesis; thiamine diphosphate biosynthesis.</text>
</comment>
<comment type="caution">
    <text evidence="4">The sequence shown here is derived from an EMBL/GenBank/DDBJ whole genome shotgun (WGS) entry which is preliminary data.</text>
</comment>
<gene>
    <name evidence="4" type="ORF">NC99_12220</name>
</gene>
<evidence type="ECO:0000256" key="1">
    <source>
        <dbReference type="ARBA" id="ARBA00004948"/>
    </source>
</evidence>
<dbReference type="Gene3D" id="3.20.20.70">
    <property type="entry name" value="Aldolase class I"/>
    <property type="match status" value="1"/>
</dbReference>
<dbReference type="GO" id="GO:0004789">
    <property type="term" value="F:thiamine-phosphate diphosphorylase activity"/>
    <property type="evidence" value="ECO:0007669"/>
    <property type="project" value="UniProtKB-EC"/>
</dbReference>
<dbReference type="EC" id="2.5.1.3" evidence="4"/>
<keyword evidence="5" id="KW-1185">Reference proteome</keyword>
<dbReference type="InterPro" id="IPR036206">
    <property type="entry name" value="ThiamineP_synth_sf"/>
</dbReference>
<dbReference type="STRING" id="1409788.NC99_12220"/>
<dbReference type="EMBL" id="LGIA01000057">
    <property type="protein sequence ID" value="KOH45977.1"/>
    <property type="molecule type" value="Genomic_DNA"/>
</dbReference>
<evidence type="ECO:0000313" key="4">
    <source>
        <dbReference type="EMBL" id="KOH45977.1"/>
    </source>
</evidence>
<proteinExistence type="predicted"/>
<accession>A0A0L8VCQ8</accession>
<evidence type="ECO:0000313" key="5">
    <source>
        <dbReference type="Proteomes" id="UP000036958"/>
    </source>
</evidence>
<dbReference type="Proteomes" id="UP000036958">
    <property type="component" value="Unassembled WGS sequence"/>
</dbReference>
<protein>
    <submittedName>
        <fullName evidence="4">Thiamine-phosphate diphosphorylase</fullName>
        <ecNumber evidence="4">2.5.1.3</ecNumber>
    </submittedName>
</protein>
<name>A0A0L8VCQ8_9BACT</name>
<dbReference type="GO" id="GO:0005737">
    <property type="term" value="C:cytoplasm"/>
    <property type="evidence" value="ECO:0007669"/>
    <property type="project" value="TreeGrafter"/>
</dbReference>
<keyword evidence="4" id="KW-0808">Transferase</keyword>
<feature type="domain" description="Thiamine phosphate synthase/TenI" evidence="3">
    <location>
        <begin position="12"/>
        <end position="192"/>
    </location>
</feature>
<dbReference type="GO" id="GO:0009228">
    <property type="term" value="P:thiamine biosynthetic process"/>
    <property type="evidence" value="ECO:0007669"/>
    <property type="project" value="UniProtKB-KW"/>
</dbReference>
<dbReference type="OrthoDB" id="9810880at2"/>
<dbReference type="AlphaFoldDB" id="A0A0L8VCQ8"/>
<dbReference type="CDD" id="cd00564">
    <property type="entry name" value="TMP_TenI"/>
    <property type="match status" value="1"/>
</dbReference>
<reference evidence="5" key="1">
    <citation type="submission" date="2015-07" db="EMBL/GenBank/DDBJ databases">
        <title>Genome sequencing of Sunxiuqinia dokdonensis strain SK.</title>
        <authorList>
            <person name="Ahn S."/>
            <person name="Kim B.-C."/>
        </authorList>
    </citation>
    <scope>NUCLEOTIDE SEQUENCE [LARGE SCALE GENOMIC DNA]</scope>
    <source>
        <strain evidence="5">SK</strain>
    </source>
</reference>
<dbReference type="PANTHER" id="PTHR20857:SF23">
    <property type="entry name" value="THIAMINE BIOSYNTHETIC BIFUNCTIONAL ENZYME"/>
    <property type="match status" value="1"/>
</dbReference>
<dbReference type="PANTHER" id="PTHR20857">
    <property type="entry name" value="THIAMINE-PHOSPHATE PYROPHOSPHORYLASE"/>
    <property type="match status" value="1"/>
</dbReference>
<dbReference type="RefSeq" id="WP_053180678.1">
    <property type="nucleotide sequence ID" value="NZ_LGIA01000057.1"/>
</dbReference>
<organism evidence="4 5">
    <name type="scientific">Sunxiuqinia dokdonensis</name>
    <dbReference type="NCBI Taxonomy" id="1409788"/>
    <lineage>
        <taxon>Bacteria</taxon>
        <taxon>Pseudomonadati</taxon>
        <taxon>Bacteroidota</taxon>
        <taxon>Bacteroidia</taxon>
        <taxon>Marinilabiliales</taxon>
        <taxon>Prolixibacteraceae</taxon>
        <taxon>Sunxiuqinia</taxon>
    </lineage>
</organism>
<dbReference type="SUPFAM" id="SSF51391">
    <property type="entry name" value="Thiamin phosphate synthase"/>
    <property type="match status" value="1"/>
</dbReference>
<sequence>MKHQAKKITGGIYLVVDPAMDTSELLLKLKQAITGGLGTIQIWDRWQAGANKKAIIRQIKELAHERHIPVLINNNWELLKELELDGIHLDQAAEDLEARKAALGRSCLVGLTCGNELDSVEWAIAHKLDYLSFCSMFPSKSAGACELVSPQTVEKARRMTSMPLFVAGGISIENIDQLKSTGMDGVAVISSVLKADKPAEVVASFRKKLKKE</sequence>
<keyword evidence="2" id="KW-0784">Thiamine biosynthesis</keyword>
<dbReference type="InterPro" id="IPR013785">
    <property type="entry name" value="Aldolase_TIM"/>
</dbReference>